<organism evidence="4 5">
    <name type="scientific">Tessaracoccus oleiagri</name>
    <dbReference type="NCBI Taxonomy" id="686624"/>
    <lineage>
        <taxon>Bacteria</taxon>
        <taxon>Bacillati</taxon>
        <taxon>Actinomycetota</taxon>
        <taxon>Actinomycetes</taxon>
        <taxon>Propionibacteriales</taxon>
        <taxon>Propionibacteriaceae</taxon>
        <taxon>Tessaracoccus</taxon>
    </lineage>
</organism>
<keyword evidence="1" id="KW-0472">Membrane</keyword>
<protein>
    <submittedName>
        <fullName evidence="4">DMSO/TMAO reductase YedYZ, molybdopterin-dependent catalytic subunit</fullName>
    </submittedName>
</protein>
<dbReference type="Pfam" id="PF00174">
    <property type="entry name" value="Oxidored_molyb"/>
    <property type="match status" value="1"/>
</dbReference>
<dbReference type="PANTHER" id="PTHR19372">
    <property type="entry name" value="SULFITE REDUCTASE"/>
    <property type="match status" value="1"/>
</dbReference>
<dbReference type="Gene3D" id="3.90.420.10">
    <property type="entry name" value="Oxidoreductase, molybdopterin-binding domain"/>
    <property type="match status" value="1"/>
</dbReference>
<dbReference type="InterPro" id="IPR014756">
    <property type="entry name" value="Ig_E-set"/>
</dbReference>
<proteinExistence type="predicted"/>
<dbReference type="SUPFAM" id="SSF81296">
    <property type="entry name" value="E set domains"/>
    <property type="match status" value="1"/>
</dbReference>
<dbReference type="STRING" id="686624.SAMN04488242_0044"/>
<dbReference type="EMBL" id="FNGP01000001">
    <property type="protein sequence ID" value="SDL07274.1"/>
    <property type="molecule type" value="Genomic_DNA"/>
</dbReference>
<evidence type="ECO:0000313" key="5">
    <source>
        <dbReference type="Proteomes" id="UP000199475"/>
    </source>
</evidence>
<feature type="transmembrane region" description="Helical" evidence="1">
    <location>
        <begin position="121"/>
        <end position="140"/>
    </location>
</feature>
<dbReference type="GO" id="GO:0008482">
    <property type="term" value="F:sulfite oxidase activity"/>
    <property type="evidence" value="ECO:0007669"/>
    <property type="project" value="TreeGrafter"/>
</dbReference>
<dbReference type="PANTHER" id="PTHR19372:SF7">
    <property type="entry name" value="SULFITE OXIDASE, MITOCHONDRIAL"/>
    <property type="match status" value="1"/>
</dbReference>
<evidence type="ECO:0000313" key="4">
    <source>
        <dbReference type="EMBL" id="SDL07274.1"/>
    </source>
</evidence>
<name>A0A1G9H380_9ACTN</name>
<dbReference type="InterPro" id="IPR000572">
    <property type="entry name" value="OxRdtase_Mopterin-bd_dom"/>
</dbReference>
<dbReference type="AlphaFoldDB" id="A0A1G9H380"/>
<dbReference type="Proteomes" id="UP000199475">
    <property type="component" value="Unassembled WGS sequence"/>
</dbReference>
<dbReference type="GO" id="GO:0043546">
    <property type="term" value="F:molybdopterin cofactor binding"/>
    <property type="evidence" value="ECO:0007669"/>
    <property type="project" value="TreeGrafter"/>
</dbReference>
<evidence type="ECO:0000259" key="3">
    <source>
        <dbReference type="Pfam" id="PF00174"/>
    </source>
</evidence>
<keyword evidence="2" id="KW-0732">Signal</keyword>
<dbReference type="InterPro" id="IPR036374">
    <property type="entry name" value="OxRdtase_Mopterin-bd_sf"/>
</dbReference>
<keyword evidence="5" id="KW-1185">Reference proteome</keyword>
<sequence length="506" mass="52859">MRNALWPLSGVLAALVGAAAGHAAAHLLNPAASPVVAVGAVVIDATPAPVKEWATSTLGTADKAVLVAGVILFVALFGALAGWLAPRRRSLAIGLVAVLGVISGAAALSRPEAGPLDVLPALVATVLGRCLLFAFPGWVLGGDSRADDLARLANPQARRRFLIGGAGLAAAGGALALLGDRSLTGLGGTASNAVRLPVPDEQLPPLPAGLEGRFQGISPLRTPTADFYRIDIALAAPRVDLAGWTLRIDGLVDRPYSITFDELLAMPMIERDITLTCVSNPVGGDLCGSTRWLGVRVDELLRRAGPQQGADMVLSSAPDGFSASTPLEVLLDGRDAMIAVAMDGEPLTRIHGAPARLLTPGLYGYVGATKWLTRLEVTSFAKSTAYWTDRGWSPRGPVKTACRIDTPRTSAAAGETHIAGVAWATHRGIAKVEVSVDDGPWQEAELGPDVGVDYWRQWVLPWRAERGQHRLVARATDGEGAVQSSEIRDVVPDGAEGYHVVNVLVA</sequence>
<feature type="transmembrane region" description="Helical" evidence="1">
    <location>
        <begin position="161"/>
        <end position="179"/>
    </location>
</feature>
<accession>A0A1G9H380</accession>
<dbReference type="Gene3D" id="2.60.40.650">
    <property type="match status" value="1"/>
</dbReference>
<dbReference type="RefSeq" id="WP_093247795.1">
    <property type="nucleotide sequence ID" value="NZ_FNGP01000001.1"/>
</dbReference>
<feature type="chain" id="PRO_5038411859" evidence="2">
    <location>
        <begin position="24"/>
        <end position="506"/>
    </location>
</feature>
<evidence type="ECO:0000256" key="2">
    <source>
        <dbReference type="SAM" id="SignalP"/>
    </source>
</evidence>
<feature type="domain" description="Oxidoreductase molybdopterin-binding" evidence="3">
    <location>
        <begin position="235"/>
        <end position="386"/>
    </location>
</feature>
<reference evidence="4 5" key="1">
    <citation type="submission" date="2016-10" db="EMBL/GenBank/DDBJ databases">
        <authorList>
            <person name="de Groot N.N."/>
        </authorList>
    </citation>
    <scope>NUCLEOTIDE SEQUENCE [LARGE SCALE GENOMIC DNA]</scope>
    <source>
        <strain evidence="4 5">CGMCC 1.9159</strain>
    </source>
</reference>
<feature type="transmembrane region" description="Helical" evidence="1">
    <location>
        <begin position="91"/>
        <end position="109"/>
    </location>
</feature>
<dbReference type="GO" id="GO:0020037">
    <property type="term" value="F:heme binding"/>
    <property type="evidence" value="ECO:0007669"/>
    <property type="project" value="TreeGrafter"/>
</dbReference>
<gene>
    <name evidence="4" type="ORF">SAMN04488242_0044</name>
</gene>
<feature type="signal peptide" evidence="2">
    <location>
        <begin position="1"/>
        <end position="23"/>
    </location>
</feature>
<evidence type="ECO:0000256" key="1">
    <source>
        <dbReference type="SAM" id="Phobius"/>
    </source>
</evidence>
<dbReference type="OrthoDB" id="9795587at2"/>
<dbReference type="GO" id="GO:0006790">
    <property type="term" value="P:sulfur compound metabolic process"/>
    <property type="evidence" value="ECO:0007669"/>
    <property type="project" value="TreeGrafter"/>
</dbReference>
<feature type="transmembrane region" description="Helical" evidence="1">
    <location>
        <begin position="64"/>
        <end position="84"/>
    </location>
</feature>
<dbReference type="SUPFAM" id="SSF56524">
    <property type="entry name" value="Oxidoreductase molybdopterin-binding domain"/>
    <property type="match status" value="1"/>
</dbReference>
<keyword evidence="1" id="KW-0812">Transmembrane</keyword>
<keyword evidence="1" id="KW-1133">Transmembrane helix</keyword>